<accession>A0A1I3T6M1</accession>
<dbReference type="PROSITE" id="PS01303">
    <property type="entry name" value="BCCT"/>
    <property type="match status" value="1"/>
</dbReference>
<dbReference type="InterPro" id="IPR000060">
    <property type="entry name" value="BCCT_transptr"/>
</dbReference>
<keyword evidence="5 8" id="KW-0812">Transmembrane</keyword>
<dbReference type="RefSeq" id="WP_075035855.1">
    <property type="nucleotide sequence ID" value="NZ_FOSB01000003.1"/>
</dbReference>
<dbReference type="EMBL" id="FOSB01000003">
    <property type="protein sequence ID" value="SFJ66635.1"/>
    <property type="molecule type" value="Genomic_DNA"/>
</dbReference>
<dbReference type="OrthoDB" id="9775735at2"/>
<keyword evidence="7 8" id="KW-0472">Membrane</keyword>
<dbReference type="PANTHER" id="PTHR30047">
    <property type="entry name" value="HIGH-AFFINITY CHOLINE TRANSPORT PROTEIN-RELATED"/>
    <property type="match status" value="1"/>
</dbReference>
<evidence type="ECO:0000256" key="7">
    <source>
        <dbReference type="ARBA" id="ARBA00023136"/>
    </source>
</evidence>
<dbReference type="NCBIfam" id="TIGR00842">
    <property type="entry name" value="bcct"/>
    <property type="match status" value="1"/>
</dbReference>
<evidence type="ECO:0000256" key="1">
    <source>
        <dbReference type="ARBA" id="ARBA00004651"/>
    </source>
</evidence>
<comment type="subcellular location">
    <subcellularLocation>
        <location evidence="1">Cell membrane</location>
        <topology evidence="1">Multi-pass membrane protein</topology>
    </subcellularLocation>
</comment>
<evidence type="ECO:0000313" key="9">
    <source>
        <dbReference type="EMBL" id="SFJ66635.1"/>
    </source>
</evidence>
<comment type="similarity">
    <text evidence="2">Belongs to the BCCT transporter (TC 2.A.15) family.</text>
</comment>
<keyword evidence="3" id="KW-0813">Transport</keyword>
<feature type="transmembrane region" description="Helical" evidence="8">
    <location>
        <begin position="7"/>
        <end position="25"/>
    </location>
</feature>
<evidence type="ECO:0000256" key="5">
    <source>
        <dbReference type="ARBA" id="ARBA00022692"/>
    </source>
</evidence>
<keyword evidence="4" id="KW-1003">Cell membrane</keyword>
<feature type="transmembrane region" description="Helical" evidence="8">
    <location>
        <begin position="85"/>
        <end position="105"/>
    </location>
</feature>
<evidence type="ECO:0000256" key="3">
    <source>
        <dbReference type="ARBA" id="ARBA00022448"/>
    </source>
</evidence>
<keyword evidence="10" id="KW-1185">Reference proteome</keyword>
<dbReference type="InterPro" id="IPR018093">
    <property type="entry name" value="BCCT_CS"/>
</dbReference>
<feature type="transmembrane region" description="Helical" evidence="8">
    <location>
        <begin position="184"/>
        <end position="206"/>
    </location>
</feature>
<evidence type="ECO:0000256" key="8">
    <source>
        <dbReference type="SAM" id="Phobius"/>
    </source>
</evidence>
<sequence length="521" mass="56806">MNKGKGVLYASLAIMSALVIMGVLMPSTLESVTSNVQSFIINSFGWYYLGIVSVYVVVCIYLLVSPVGKIKLGKQDDKPEFSRPSWLAMLFSAGIGIGLIFYGTFEPLSHYAISSPTGELGTDQGIKDAMRYTFFHYGIHPWAVYGSLALALAYFSFRKGELSLISKTLRPLIGKHADGLVGKIIDVIAVISTIMGVATSLGFGAIQINGGLTYLFGAPSNITTQTIIVLVVTVLFMVSALTGIGKGIKILSNLNMGLSFFLFLFVLAFGATVFTLNLFIDTLGAYMQNLIQMSFRIAPLNEDTRSWINGWTIFYWAWWIAWAPFVGVFIARVSKGRTIREFVTYVLLAPSLISFLWFTTFGGAAITTELSGLVSISSLSAGESLFGVLETYPLSMVFSMLAILIIVTFFVTSADSGTFVLGMMTTNGSQNPSRQIKVTWGIYLSITALALLYSGGLQALQNTMIIAALPFSVIMAFMVISFLKSLNQEAKELGIGQLSNNKKIANKRINESPIEERKKVQ</sequence>
<organism evidence="9 10">
    <name type="scientific">Halobacillus dabanensis</name>
    <dbReference type="NCBI Taxonomy" id="240302"/>
    <lineage>
        <taxon>Bacteria</taxon>
        <taxon>Bacillati</taxon>
        <taxon>Bacillota</taxon>
        <taxon>Bacilli</taxon>
        <taxon>Bacillales</taxon>
        <taxon>Bacillaceae</taxon>
        <taxon>Halobacillus</taxon>
    </lineage>
</organism>
<evidence type="ECO:0000256" key="6">
    <source>
        <dbReference type="ARBA" id="ARBA00022989"/>
    </source>
</evidence>
<evidence type="ECO:0000313" key="10">
    <source>
        <dbReference type="Proteomes" id="UP000183557"/>
    </source>
</evidence>
<dbReference type="AlphaFoldDB" id="A0A1I3T6M1"/>
<evidence type="ECO:0000256" key="4">
    <source>
        <dbReference type="ARBA" id="ARBA00022475"/>
    </source>
</evidence>
<dbReference type="GO" id="GO:0022857">
    <property type="term" value="F:transmembrane transporter activity"/>
    <property type="evidence" value="ECO:0007669"/>
    <property type="project" value="InterPro"/>
</dbReference>
<feature type="transmembrane region" description="Helical" evidence="8">
    <location>
        <begin position="226"/>
        <end position="245"/>
    </location>
</feature>
<proteinExistence type="inferred from homology"/>
<feature type="transmembrane region" description="Helical" evidence="8">
    <location>
        <begin position="257"/>
        <end position="280"/>
    </location>
</feature>
<feature type="transmembrane region" description="Helical" evidence="8">
    <location>
        <begin position="313"/>
        <end position="331"/>
    </location>
</feature>
<dbReference type="PANTHER" id="PTHR30047:SF7">
    <property type="entry name" value="HIGH-AFFINITY CHOLINE TRANSPORT PROTEIN"/>
    <property type="match status" value="1"/>
</dbReference>
<gene>
    <name evidence="9" type="ORF">SAMN04487936_103253</name>
</gene>
<dbReference type="Proteomes" id="UP000183557">
    <property type="component" value="Unassembled WGS sequence"/>
</dbReference>
<reference evidence="10" key="1">
    <citation type="submission" date="2016-10" db="EMBL/GenBank/DDBJ databases">
        <authorList>
            <person name="Varghese N."/>
            <person name="Submissions S."/>
        </authorList>
    </citation>
    <scope>NUCLEOTIDE SEQUENCE [LARGE SCALE GENOMIC DNA]</scope>
    <source>
        <strain evidence="10">CGMCC 1.3704</strain>
    </source>
</reference>
<dbReference type="Pfam" id="PF02028">
    <property type="entry name" value="BCCT"/>
    <property type="match status" value="1"/>
</dbReference>
<name>A0A1I3T6M1_HALDA</name>
<dbReference type="GO" id="GO:0005886">
    <property type="term" value="C:plasma membrane"/>
    <property type="evidence" value="ECO:0007669"/>
    <property type="project" value="UniProtKB-SubCell"/>
</dbReference>
<feature type="transmembrane region" description="Helical" evidence="8">
    <location>
        <begin position="45"/>
        <end position="64"/>
    </location>
</feature>
<evidence type="ECO:0000256" key="2">
    <source>
        <dbReference type="ARBA" id="ARBA00005658"/>
    </source>
</evidence>
<feature type="transmembrane region" description="Helical" evidence="8">
    <location>
        <begin position="463"/>
        <end position="483"/>
    </location>
</feature>
<feature type="transmembrane region" description="Helical" evidence="8">
    <location>
        <begin position="438"/>
        <end position="457"/>
    </location>
</feature>
<feature type="transmembrane region" description="Helical" evidence="8">
    <location>
        <begin position="139"/>
        <end position="157"/>
    </location>
</feature>
<feature type="transmembrane region" description="Helical" evidence="8">
    <location>
        <begin position="343"/>
        <end position="366"/>
    </location>
</feature>
<protein>
    <submittedName>
        <fullName evidence="9">Glycine betaine transporter</fullName>
    </submittedName>
</protein>
<keyword evidence="6 8" id="KW-1133">Transmembrane helix</keyword>
<feature type="transmembrane region" description="Helical" evidence="8">
    <location>
        <begin position="396"/>
        <end position="426"/>
    </location>
</feature>